<sequence>MQCPAGNSGRVETPQEHSEEEAQLRPAESEVPGTQINSPPLKRKIDPNAIKYNFRKVYKC</sequence>
<gene>
    <name evidence="2" type="ORF">FZD51_21160</name>
</gene>
<feature type="compositionally biased region" description="Basic and acidic residues" evidence="1">
    <location>
        <begin position="13"/>
        <end position="23"/>
    </location>
</feature>
<proteinExistence type="predicted"/>
<protein>
    <submittedName>
        <fullName evidence="2">Uncharacterized protein</fullName>
    </submittedName>
</protein>
<organism evidence="2 3">
    <name type="scientific">Bacillus infantis</name>
    <dbReference type="NCBI Taxonomy" id="324767"/>
    <lineage>
        <taxon>Bacteria</taxon>
        <taxon>Bacillati</taxon>
        <taxon>Bacillota</taxon>
        <taxon>Bacilli</taxon>
        <taxon>Bacillales</taxon>
        <taxon>Bacillaceae</taxon>
        <taxon>Bacillus</taxon>
    </lineage>
</organism>
<reference evidence="2 3" key="1">
    <citation type="submission" date="2019-08" db="EMBL/GenBank/DDBJ databases">
        <title>Bacillus genomes from the desert of Cuatro Cienegas, Coahuila.</title>
        <authorList>
            <person name="Olmedo-Alvarez G."/>
        </authorList>
    </citation>
    <scope>NUCLEOTIDE SEQUENCE [LARGE SCALE GENOMIC DNA]</scope>
    <source>
        <strain evidence="2 3">CH446_14T</strain>
    </source>
</reference>
<evidence type="ECO:0000313" key="3">
    <source>
        <dbReference type="Proteomes" id="UP000322139"/>
    </source>
</evidence>
<dbReference type="EMBL" id="VTER01000012">
    <property type="protein sequence ID" value="TYS44391.1"/>
    <property type="molecule type" value="Genomic_DNA"/>
</dbReference>
<feature type="region of interest" description="Disordered" evidence="1">
    <location>
        <begin position="1"/>
        <end position="44"/>
    </location>
</feature>
<evidence type="ECO:0000313" key="2">
    <source>
        <dbReference type="EMBL" id="TYS44391.1"/>
    </source>
</evidence>
<comment type="caution">
    <text evidence="2">The sequence shown here is derived from an EMBL/GenBank/DDBJ whole genome shotgun (WGS) entry which is preliminary data.</text>
</comment>
<evidence type="ECO:0000256" key="1">
    <source>
        <dbReference type="SAM" id="MobiDB-lite"/>
    </source>
</evidence>
<dbReference type="AlphaFoldDB" id="A0A5D4R2E6"/>
<dbReference type="Proteomes" id="UP000322139">
    <property type="component" value="Unassembled WGS sequence"/>
</dbReference>
<accession>A0A5D4R2E6</accession>
<name>A0A5D4R2E6_9BACI</name>